<evidence type="ECO:0000313" key="9">
    <source>
        <dbReference type="Proteomes" id="UP000298213"/>
    </source>
</evidence>
<feature type="domain" description="Multidrug resistance protein MdtA-like C-terminal permuted SH3" evidence="7">
    <location>
        <begin position="296"/>
        <end position="356"/>
    </location>
</feature>
<keyword evidence="4" id="KW-0175">Coiled coil</keyword>
<feature type="coiled-coil region" evidence="4">
    <location>
        <begin position="112"/>
        <end position="170"/>
    </location>
</feature>
<dbReference type="InterPro" id="IPR058625">
    <property type="entry name" value="MdtA-like_BSH"/>
</dbReference>
<dbReference type="NCBIfam" id="TIGR01730">
    <property type="entry name" value="RND_mfp"/>
    <property type="match status" value="1"/>
</dbReference>
<organism evidence="8 9">
    <name type="scientific">Sphingomonas parva</name>
    <dbReference type="NCBI Taxonomy" id="2555898"/>
    <lineage>
        <taxon>Bacteria</taxon>
        <taxon>Pseudomonadati</taxon>
        <taxon>Pseudomonadota</taxon>
        <taxon>Alphaproteobacteria</taxon>
        <taxon>Sphingomonadales</taxon>
        <taxon>Sphingomonadaceae</taxon>
        <taxon>Sphingomonas</taxon>
    </lineage>
</organism>
<dbReference type="InterPro" id="IPR058627">
    <property type="entry name" value="MdtA-like_C"/>
</dbReference>
<dbReference type="Pfam" id="PF25917">
    <property type="entry name" value="BSH_RND"/>
    <property type="match status" value="1"/>
</dbReference>
<comment type="subcellular location">
    <subcellularLocation>
        <location evidence="1">Cell envelope</location>
    </subcellularLocation>
</comment>
<evidence type="ECO:0000259" key="5">
    <source>
        <dbReference type="Pfam" id="PF25917"/>
    </source>
</evidence>
<evidence type="ECO:0000256" key="3">
    <source>
        <dbReference type="ARBA" id="ARBA00022448"/>
    </source>
</evidence>
<dbReference type="Pfam" id="PF25967">
    <property type="entry name" value="RND-MFP_C"/>
    <property type="match status" value="1"/>
</dbReference>
<dbReference type="GO" id="GO:0015562">
    <property type="term" value="F:efflux transmembrane transporter activity"/>
    <property type="evidence" value="ECO:0007669"/>
    <property type="project" value="TreeGrafter"/>
</dbReference>
<evidence type="ECO:0000259" key="7">
    <source>
        <dbReference type="Pfam" id="PF25967"/>
    </source>
</evidence>
<dbReference type="Pfam" id="PF25954">
    <property type="entry name" value="Beta-barrel_RND_2"/>
    <property type="match status" value="1"/>
</dbReference>
<dbReference type="EMBL" id="SPDV01000018">
    <property type="protein sequence ID" value="TFI58269.1"/>
    <property type="molecule type" value="Genomic_DNA"/>
</dbReference>
<dbReference type="Gene3D" id="1.10.287.470">
    <property type="entry name" value="Helix hairpin bin"/>
    <property type="match status" value="1"/>
</dbReference>
<keyword evidence="9" id="KW-1185">Reference proteome</keyword>
<evidence type="ECO:0000256" key="4">
    <source>
        <dbReference type="SAM" id="Coils"/>
    </source>
</evidence>
<keyword evidence="3" id="KW-0813">Transport</keyword>
<dbReference type="InterPro" id="IPR006143">
    <property type="entry name" value="RND_pump_MFP"/>
</dbReference>
<dbReference type="GO" id="GO:1990281">
    <property type="term" value="C:efflux pump complex"/>
    <property type="evidence" value="ECO:0007669"/>
    <property type="project" value="TreeGrafter"/>
</dbReference>
<dbReference type="PANTHER" id="PTHR30469">
    <property type="entry name" value="MULTIDRUG RESISTANCE PROTEIN MDTA"/>
    <property type="match status" value="1"/>
</dbReference>
<feature type="domain" description="CusB-like beta-barrel" evidence="6">
    <location>
        <begin position="220"/>
        <end position="290"/>
    </location>
</feature>
<evidence type="ECO:0000256" key="2">
    <source>
        <dbReference type="ARBA" id="ARBA00009477"/>
    </source>
</evidence>
<sequence length="372" mass="39147">MILAGCDVSRKDCRMNRCVAAVSLLAGGLMLSGCGGPAGGEPAPVSVRTMLASSNVDDGAFSYAGDIAPRVESAVGFRVAGRLIARPVDVGDRVGQGTVLAQLETAPFALALREARGATAAARAELQQAEGDVARNADLANERIVAPAQFERLRTTRDTARARLTEAQSRQSLLQDELGYATLRAPVSGVVTAVDAEVGQYLAAGQPAFRVARDGGMEAVVDVPEGRIADLSLGQPATVELVGNDARLAGRVREIAPSADPATRTFRVRVAIPDGGPARLGMTARVRFTGGTRSSAIRLPITALFQDAKRPAVWIVKRDRATLELRPITIGEMGSETFSVARGVRAGERVVTAGVHRLDVKTPVRVWDGRLP</sequence>
<dbReference type="Gene3D" id="2.40.50.100">
    <property type="match status" value="1"/>
</dbReference>
<proteinExistence type="inferred from homology"/>
<dbReference type="Gene3D" id="2.40.30.170">
    <property type="match status" value="1"/>
</dbReference>
<dbReference type="Proteomes" id="UP000298213">
    <property type="component" value="Unassembled WGS sequence"/>
</dbReference>
<evidence type="ECO:0000313" key="8">
    <source>
        <dbReference type="EMBL" id="TFI58269.1"/>
    </source>
</evidence>
<dbReference type="PANTHER" id="PTHR30469:SF15">
    <property type="entry name" value="HLYD FAMILY OF SECRETION PROTEINS"/>
    <property type="match status" value="1"/>
</dbReference>
<dbReference type="InterPro" id="IPR058792">
    <property type="entry name" value="Beta-barrel_RND_2"/>
</dbReference>
<gene>
    <name evidence="8" type="ORF">E2493_10805</name>
</gene>
<dbReference type="AlphaFoldDB" id="A0A4Y8ZU48"/>
<protein>
    <submittedName>
        <fullName evidence="8">Efflux RND transporter periplasmic adaptor subunit</fullName>
    </submittedName>
</protein>
<comment type="caution">
    <text evidence="8">The sequence shown here is derived from an EMBL/GenBank/DDBJ whole genome shotgun (WGS) entry which is preliminary data.</text>
</comment>
<name>A0A4Y8ZU48_9SPHN</name>
<evidence type="ECO:0000256" key="1">
    <source>
        <dbReference type="ARBA" id="ARBA00004196"/>
    </source>
</evidence>
<dbReference type="OrthoDB" id="9813967at2"/>
<comment type="similarity">
    <text evidence="2">Belongs to the membrane fusion protein (MFP) (TC 8.A.1) family.</text>
</comment>
<reference evidence="8 9" key="1">
    <citation type="submission" date="2019-03" db="EMBL/GenBank/DDBJ databases">
        <title>Genome sequence of Sphingomonas sp. 17J27-24.</title>
        <authorList>
            <person name="Kim M."/>
            <person name="Maeng S."/>
            <person name="Sathiyaraj S."/>
        </authorList>
    </citation>
    <scope>NUCLEOTIDE SEQUENCE [LARGE SCALE GENOMIC DNA]</scope>
    <source>
        <strain evidence="8 9">17J27-24</strain>
    </source>
</reference>
<dbReference type="SUPFAM" id="SSF111369">
    <property type="entry name" value="HlyD-like secretion proteins"/>
    <property type="match status" value="1"/>
</dbReference>
<accession>A0A4Y8ZU48</accession>
<dbReference type="Gene3D" id="2.40.420.20">
    <property type="match status" value="1"/>
</dbReference>
<evidence type="ECO:0000259" key="6">
    <source>
        <dbReference type="Pfam" id="PF25954"/>
    </source>
</evidence>
<feature type="domain" description="Multidrug resistance protein MdtA-like barrel-sandwich hybrid" evidence="5">
    <location>
        <begin position="75"/>
        <end position="211"/>
    </location>
</feature>